<organism evidence="1 2">
    <name type="scientific">Protopolystoma xenopodis</name>
    <dbReference type="NCBI Taxonomy" id="117903"/>
    <lineage>
        <taxon>Eukaryota</taxon>
        <taxon>Metazoa</taxon>
        <taxon>Spiralia</taxon>
        <taxon>Lophotrochozoa</taxon>
        <taxon>Platyhelminthes</taxon>
        <taxon>Monogenea</taxon>
        <taxon>Polyopisthocotylea</taxon>
        <taxon>Polystomatidea</taxon>
        <taxon>Polystomatidae</taxon>
        <taxon>Protopolystoma</taxon>
    </lineage>
</organism>
<dbReference type="EMBL" id="CAAALY010112871">
    <property type="protein sequence ID" value="VEL30514.1"/>
    <property type="molecule type" value="Genomic_DNA"/>
</dbReference>
<reference evidence="1" key="1">
    <citation type="submission" date="2018-11" db="EMBL/GenBank/DDBJ databases">
        <authorList>
            <consortium name="Pathogen Informatics"/>
        </authorList>
    </citation>
    <scope>NUCLEOTIDE SEQUENCE</scope>
</reference>
<evidence type="ECO:0000313" key="1">
    <source>
        <dbReference type="EMBL" id="VEL30514.1"/>
    </source>
</evidence>
<comment type="caution">
    <text evidence="1">The sequence shown here is derived from an EMBL/GenBank/DDBJ whole genome shotgun (WGS) entry which is preliminary data.</text>
</comment>
<proteinExistence type="predicted"/>
<protein>
    <submittedName>
        <fullName evidence="1">Uncharacterized protein</fullName>
    </submittedName>
</protein>
<gene>
    <name evidence="1" type="ORF">PXEA_LOCUS23954</name>
</gene>
<accession>A0A448X833</accession>
<evidence type="ECO:0000313" key="2">
    <source>
        <dbReference type="Proteomes" id="UP000784294"/>
    </source>
</evidence>
<dbReference type="AlphaFoldDB" id="A0A448X833"/>
<name>A0A448X833_9PLAT</name>
<sequence>MLYPAAKRDLTTVSCVFNARSNRPNENFLTGDTGMGMLESVNGIGFGNGDTSIGNGIIPGEEIPGGFSLENWEIDRAEIIMRHKLGD</sequence>
<dbReference type="Proteomes" id="UP000784294">
    <property type="component" value="Unassembled WGS sequence"/>
</dbReference>
<keyword evidence="2" id="KW-1185">Reference proteome</keyword>